<keyword evidence="6" id="KW-1185">Reference proteome</keyword>
<evidence type="ECO:0000256" key="1">
    <source>
        <dbReference type="ARBA" id="ARBA00023235"/>
    </source>
</evidence>
<dbReference type="FunFam" id="3.20.20.150:FF:000007">
    <property type="entry name" value="Hydroxypyruvate isomerase"/>
    <property type="match status" value="1"/>
</dbReference>
<dbReference type="GO" id="GO:0046487">
    <property type="term" value="P:glyoxylate metabolic process"/>
    <property type="evidence" value="ECO:0007669"/>
    <property type="project" value="TreeGrafter"/>
</dbReference>
<evidence type="ECO:0000259" key="4">
    <source>
        <dbReference type="Pfam" id="PF01261"/>
    </source>
</evidence>
<dbReference type="EMBL" id="AAQH01000016">
    <property type="protein sequence ID" value="EAT11571.1"/>
    <property type="molecule type" value="Genomic_DNA"/>
</dbReference>
<evidence type="ECO:0000256" key="3">
    <source>
        <dbReference type="PIRSR" id="PIRSR006241-50"/>
    </source>
</evidence>
<dbReference type="GO" id="GO:0008903">
    <property type="term" value="F:hydroxypyruvate isomerase activity"/>
    <property type="evidence" value="ECO:0007669"/>
    <property type="project" value="TreeGrafter"/>
</dbReference>
<keyword evidence="5" id="KW-0670">Pyruvate</keyword>
<dbReference type="InterPro" id="IPR036237">
    <property type="entry name" value="Xyl_isomerase-like_sf"/>
</dbReference>
<reference evidence="5 6" key="1">
    <citation type="submission" date="2006-03" db="EMBL/GenBank/DDBJ databases">
        <authorList>
            <person name="Pinhassi J."/>
            <person name="Pedros-Alio C."/>
            <person name="Ferriera S."/>
            <person name="Johnson J."/>
            <person name="Kravitz S."/>
            <person name="Halpern A."/>
            <person name="Remington K."/>
            <person name="Beeson K."/>
            <person name="Tran B."/>
            <person name="Rogers Y.-H."/>
            <person name="Friedman R."/>
            <person name="Venter J.C."/>
        </authorList>
    </citation>
    <scope>NUCLEOTIDE SEQUENCE [LARGE SCALE GENOMIC DNA]</scope>
    <source>
        <strain evidence="5 6">RED65</strain>
    </source>
</reference>
<dbReference type="InterPro" id="IPR026040">
    <property type="entry name" value="HyI-like"/>
</dbReference>
<keyword evidence="1 2" id="KW-0413">Isomerase</keyword>
<dbReference type="PIRSF" id="PIRSF006241">
    <property type="entry name" value="HyI"/>
    <property type="match status" value="1"/>
</dbReference>
<proteinExistence type="inferred from homology"/>
<gene>
    <name evidence="5" type="ORF">RED65_02834</name>
</gene>
<feature type="domain" description="Xylose isomerase-like TIM barrel" evidence="4">
    <location>
        <begin position="20"/>
        <end position="255"/>
    </location>
</feature>
<dbReference type="AlphaFoldDB" id="Q1MZZ2"/>
<comment type="caution">
    <text evidence="5">The sequence shown here is derived from an EMBL/GenBank/DDBJ whole genome shotgun (WGS) entry which is preliminary data.</text>
</comment>
<dbReference type="Gene3D" id="3.20.20.150">
    <property type="entry name" value="Divalent-metal-dependent TIM barrel enzymes"/>
    <property type="match status" value="1"/>
</dbReference>
<comment type="similarity">
    <text evidence="2">Belongs to the hyi family.</text>
</comment>
<accession>Q1MZZ2</accession>
<dbReference type="STRING" id="207949.RED65_02834"/>
<evidence type="ECO:0000256" key="2">
    <source>
        <dbReference type="PIRNR" id="PIRNR006241"/>
    </source>
</evidence>
<dbReference type="PANTHER" id="PTHR43489:SF6">
    <property type="entry name" value="HYDROXYPYRUVATE ISOMERASE-RELATED"/>
    <property type="match status" value="1"/>
</dbReference>
<dbReference type="InterPro" id="IPR013022">
    <property type="entry name" value="Xyl_isomerase-like_TIM-brl"/>
</dbReference>
<dbReference type="Pfam" id="PF01261">
    <property type="entry name" value="AP_endonuc_2"/>
    <property type="match status" value="1"/>
</dbReference>
<protein>
    <submittedName>
        <fullName evidence="5">Hydroxypyruvate isomerase</fullName>
    </submittedName>
</protein>
<name>Q1MZZ2_9GAMM</name>
<dbReference type="InterPro" id="IPR050417">
    <property type="entry name" value="Sugar_Epim/Isomerase"/>
</dbReference>
<feature type="active site" description="Proton donor/acceptor" evidence="3">
    <location>
        <position position="239"/>
    </location>
</feature>
<dbReference type="OrthoDB" id="9786584at2"/>
<feature type="active site" description="Proton donor/acceptor" evidence="3">
    <location>
        <position position="142"/>
    </location>
</feature>
<dbReference type="RefSeq" id="WP_007019182.1">
    <property type="nucleotide sequence ID" value="NZ_CH724121.1"/>
</dbReference>
<dbReference type="Proteomes" id="UP000004263">
    <property type="component" value="Unassembled WGS sequence"/>
</dbReference>
<evidence type="ECO:0000313" key="6">
    <source>
        <dbReference type="Proteomes" id="UP000004263"/>
    </source>
</evidence>
<evidence type="ECO:0000313" key="5">
    <source>
        <dbReference type="EMBL" id="EAT11571.1"/>
    </source>
</evidence>
<dbReference type="PANTHER" id="PTHR43489">
    <property type="entry name" value="ISOMERASE"/>
    <property type="match status" value="1"/>
</dbReference>
<dbReference type="HOGENOM" id="CLU_050006_1_2_6"/>
<dbReference type="SUPFAM" id="SSF51658">
    <property type="entry name" value="Xylose isomerase-like"/>
    <property type="match status" value="1"/>
</dbReference>
<organism evidence="5 6">
    <name type="scientific">Bermanella marisrubri</name>
    <dbReference type="NCBI Taxonomy" id="207949"/>
    <lineage>
        <taxon>Bacteria</taxon>
        <taxon>Pseudomonadati</taxon>
        <taxon>Pseudomonadota</taxon>
        <taxon>Gammaproteobacteria</taxon>
        <taxon>Oceanospirillales</taxon>
        <taxon>Oceanospirillaceae</taxon>
        <taxon>Bermanella</taxon>
    </lineage>
</organism>
<sequence>MRLAANLSLMFTEVPLLQRFQKAKDAGFKTVEIQFPYEEKIEDLVKAKEAANVDVCLINLPAGDLMQGGEGLACVPGKEKEFEEAIKLGFQYAKALGVKCVNVLPGRCDHAGEAEVYTEVFKKNLVKAASALAKHHILVVFEAINTKDMPGFLIHNTQQMLDVLTELDHPNIKMQFDVYHMHIMDGNVDEQIRNHGHLIGHIQFADYPGRGEPLSGNLNFKSLFNDIQHSHYKGYVAAEYKPTGKTEDSLAWMENLDLDWLQTQIEVHGNG</sequence>